<proteinExistence type="predicted"/>
<dbReference type="PROSITE" id="PS51742">
    <property type="entry name" value="PPC"/>
    <property type="match status" value="1"/>
</dbReference>
<evidence type="ECO:0000313" key="4">
    <source>
        <dbReference type="Proteomes" id="UP000198510"/>
    </source>
</evidence>
<dbReference type="EMBL" id="FNFO01000012">
    <property type="protein sequence ID" value="SDM34368.1"/>
    <property type="molecule type" value="Genomic_DNA"/>
</dbReference>
<protein>
    <submittedName>
        <fullName evidence="3">Uncharacterized membrane protein YgdD, TMEM256/DUF423 family</fullName>
    </submittedName>
</protein>
<organism evidence="3 4">
    <name type="scientific">Catalinimonas alkaloidigena</name>
    <dbReference type="NCBI Taxonomy" id="1075417"/>
    <lineage>
        <taxon>Bacteria</taxon>
        <taxon>Pseudomonadati</taxon>
        <taxon>Bacteroidota</taxon>
        <taxon>Cytophagia</taxon>
        <taxon>Cytophagales</taxon>
        <taxon>Catalimonadaceae</taxon>
        <taxon>Catalinimonas</taxon>
    </lineage>
</organism>
<evidence type="ECO:0000259" key="2">
    <source>
        <dbReference type="PROSITE" id="PS51742"/>
    </source>
</evidence>
<keyword evidence="1" id="KW-1133">Transmembrane helix</keyword>
<feature type="transmembrane region" description="Helical" evidence="1">
    <location>
        <begin position="101"/>
        <end position="120"/>
    </location>
</feature>
<feature type="domain" description="PPC" evidence="2">
    <location>
        <begin position="133"/>
        <end position="267"/>
    </location>
</feature>
<dbReference type="SUPFAM" id="SSF117856">
    <property type="entry name" value="AF0104/ALDC/Ptd012-like"/>
    <property type="match status" value="1"/>
</dbReference>
<feature type="transmembrane region" description="Helical" evidence="1">
    <location>
        <begin position="74"/>
        <end position="95"/>
    </location>
</feature>
<dbReference type="CDD" id="cd11378">
    <property type="entry name" value="DUF296"/>
    <property type="match status" value="1"/>
</dbReference>
<dbReference type="InterPro" id="IPR006696">
    <property type="entry name" value="DUF423"/>
</dbReference>
<keyword evidence="4" id="KW-1185">Reference proteome</keyword>
<accession>A0A1G9SFV8</accession>
<dbReference type="Gene3D" id="3.30.1330.80">
    <property type="entry name" value="Hypothetical protein, similar to alpha- acetolactate decarboxylase, domain 2"/>
    <property type="match status" value="1"/>
</dbReference>
<dbReference type="Pfam" id="PF04241">
    <property type="entry name" value="DUF423"/>
    <property type="match status" value="1"/>
</dbReference>
<dbReference type="Pfam" id="PF03479">
    <property type="entry name" value="PCC"/>
    <property type="match status" value="1"/>
</dbReference>
<dbReference type="PANTHER" id="PTHR34988">
    <property type="entry name" value="PROTEIN, PUTATIVE-RELATED"/>
    <property type="match status" value="1"/>
</dbReference>
<evidence type="ECO:0000313" key="3">
    <source>
        <dbReference type="EMBL" id="SDM34368.1"/>
    </source>
</evidence>
<dbReference type="InterPro" id="IPR005175">
    <property type="entry name" value="PPC_dom"/>
</dbReference>
<evidence type="ECO:0000256" key="1">
    <source>
        <dbReference type="SAM" id="Phobius"/>
    </source>
</evidence>
<dbReference type="AlphaFoldDB" id="A0A1G9SFV8"/>
<dbReference type="Proteomes" id="UP000198510">
    <property type="component" value="Unassembled WGS sequence"/>
</dbReference>
<keyword evidence="1" id="KW-0472">Membrane</keyword>
<dbReference type="PANTHER" id="PTHR34988:SF1">
    <property type="entry name" value="DNA-BINDING PROTEIN"/>
    <property type="match status" value="1"/>
</dbReference>
<name>A0A1G9SFV8_9BACT</name>
<feature type="transmembrane region" description="Helical" evidence="1">
    <location>
        <begin position="46"/>
        <end position="62"/>
    </location>
</feature>
<keyword evidence="1" id="KW-0812">Transmembrane</keyword>
<sequence>MYKSFLLLGAALGALSVMIGAFGAHALRATLEASGRLDTFETAVKYQFYHTLAILLVGVLLLHTQSRLLEWSGWAFLAGIVIFSGSLYVLCLTGIRWMGAITPLGGVALIAGWVLLLIGVSQSSLGGLRQSSALPMPAAVPTTVRLTPGQDLRQELLRLTEQNGWEAACIVSCAGSVSTTALRLANQPDATVYEGHAEIIALSGTLSVNGSHLHLAVSDSTGKTLGGHLMDGSRIYTTAEIVIAPLPHQRFTREPDPTSGYYELVVKAVAHQP</sequence>
<reference evidence="3 4" key="1">
    <citation type="submission" date="2016-10" db="EMBL/GenBank/DDBJ databases">
        <authorList>
            <person name="de Groot N.N."/>
        </authorList>
    </citation>
    <scope>NUCLEOTIDE SEQUENCE [LARGE SCALE GENOMIC DNA]</scope>
    <source>
        <strain evidence="3 4">DSM 25186</strain>
    </source>
</reference>
<gene>
    <name evidence="3" type="ORF">SAMN05421823_112150</name>
</gene>